<keyword evidence="3" id="KW-1185">Reference proteome</keyword>
<name>A0A1W0WIX8_HYPEX</name>
<evidence type="ECO:0000313" key="3">
    <source>
        <dbReference type="Proteomes" id="UP000192578"/>
    </source>
</evidence>
<evidence type="ECO:0000256" key="1">
    <source>
        <dbReference type="SAM" id="MobiDB-lite"/>
    </source>
</evidence>
<dbReference type="EMBL" id="MTYJ01000094">
    <property type="protein sequence ID" value="OQV15083.1"/>
    <property type="molecule type" value="Genomic_DNA"/>
</dbReference>
<organism evidence="2 3">
    <name type="scientific">Hypsibius exemplaris</name>
    <name type="common">Freshwater tardigrade</name>
    <dbReference type="NCBI Taxonomy" id="2072580"/>
    <lineage>
        <taxon>Eukaryota</taxon>
        <taxon>Metazoa</taxon>
        <taxon>Ecdysozoa</taxon>
        <taxon>Tardigrada</taxon>
        <taxon>Eutardigrada</taxon>
        <taxon>Parachela</taxon>
        <taxon>Hypsibioidea</taxon>
        <taxon>Hypsibiidae</taxon>
        <taxon>Hypsibius</taxon>
    </lineage>
</organism>
<feature type="region of interest" description="Disordered" evidence="1">
    <location>
        <begin position="47"/>
        <end position="71"/>
    </location>
</feature>
<accession>A0A1W0WIX8</accession>
<reference evidence="3" key="1">
    <citation type="submission" date="2017-01" db="EMBL/GenBank/DDBJ databases">
        <title>Comparative genomics of anhydrobiosis in the tardigrade Hypsibius dujardini.</title>
        <authorList>
            <person name="Yoshida Y."/>
            <person name="Koutsovoulos G."/>
            <person name="Laetsch D."/>
            <person name="Stevens L."/>
            <person name="Kumar S."/>
            <person name="Horikawa D."/>
            <person name="Ishino K."/>
            <person name="Komine S."/>
            <person name="Tomita M."/>
            <person name="Blaxter M."/>
            <person name="Arakawa K."/>
        </authorList>
    </citation>
    <scope>NUCLEOTIDE SEQUENCE [LARGE SCALE GENOMIC DNA]</scope>
    <source>
        <strain evidence="3">Z151</strain>
    </source>
</reference>
<comment type="caution">
    <text evidence="2">The sequence shown here is derived from an EMBL/GenBank/DDBJ whole genome shotgun (WGS) entry which is preliminary data.</text>
</comment>
<protein>
    <submittedName>
        <fullName evidence="2">Uncharacterized protein</fullName>
    </submittedName>
</protein>
<evidence type="ECO:0000313" key="2">
    <source>
        <dbReference type="EMBL" id="OQV15083.1"/>
    </source>
</evidence>
<proteinExistence type="predicted"/>
<dbReference type="AlphaFoldDB" id="A0A1W0WIX8"/>
<gene>
    <name evidence="2" type="ORF">BV898_10715</name>
</gene>
<dbReference type="Proteomes" id="UP000192578">
    <property type="component" value="Unassembled WGS sequence"/>
</dbReference>
<sequence>MLSQAPPPLQPTLKSNCPMKLASVTVMKPQTSLIGALDSDGGIFTTSSVNAPRGRAQNPTTSRQNTRELGANSDSAIDFTSGMLMMATRKRNFRWKNGRDFEGRLQQKMTSSAKNDVCAVKWTFFGRVRDKFTKSNCQFGFLDE</sequence>